<dbReference type="Proteomes" id="UP000555564">
    <property type="component" value="Unassembled WGS sequence"/>
</dbReference>
<comment type="caution">
    <text evidence="1">The sequence shown here is derived from an EMBL/GenBank/DDBJ whole genome shotgun (WGS) entry which is preliminary data.</text>
</comment>
<reference evidence="1 2" key="1">
    <citation type="submission" date="2020-08" db="EMBL/GenBank/DDBJ databases">
        <title>Sequencing the genomes of 1000 actinobacteria strains.</title>
        <authorList>
            <person name="Klenk H.-P."/>
        </authorList>
    </citation>
    <scope>NUCLEOTIDE SEQUENCE [LARGE SCALE GENOMIC DNA]</scope>
    <source>
        <strain evidence="1 2">DSM 44936</strain>
    </source>
</reference>
<name>A0A7X0IHZ6_9ACTN</name>
<evidence type="ECO:0000313" key="2">
    <source>
        <dbReference type="Proteomes" id="UP000555564"/>
    </source>
</evidence>
<keyword evidence="2" id="KW-1185">Reference proteome</keyword>
<accession>A0A7X0IHZ6</accession>
<gene>
    <name evidence="1" type="ORF">BJ992_004953</name>
</gene>
<sequence length="52" mass="5820">MELSAIRELEPYNIPTTITIRPIGRGTPDSRLPHGLVVDKRHSRVVISWGLA</sequence>
<proteinExistence type="predicted"/>
<protein>
    <submittedName>
        <fullName evidence="1">Uncharacterized protein</fullName>
    </submittedName>
</protein>
<dbReference type="RefSeq" id="WP_184984906.1">
    <property type="nucleotide sequence ID" value="NZ_BAAALO010000081.1"/>
</dbReference>
<organism evidence="1 2">
    <name type="scientific">Sphaerisporangium rubeum</name>
    <dbReference type="NCBI Taxonomy" id="321317"/>
    <lineage>
        <taxon>Bacteria</taxon>
        <taxon>Bacillati</taxon>
        <taxon>Actinomycetota</taxon>
        <taxon>Actinomycetes</taxon>
        <taxon>Streptosporangiales</taxon>
        <taxon>Streptosporangiaceae</taxon>
        <taxon>Sphaerisporangium</taxon>
    </lineage>
</organism>
<dbReference type="AlphaFoldDB" id="A0A7X0IHZ6"/>
<evidence type="ECO:0000313" key="1">
    <source>
        <dbReference type="EMBL" id="MBB6475522.1"/>
    </source>
</evidence>
<dbReference type="EMBL" id="JACHIU010000001">
    <property type="protein sequence ID" value="MBB6475522.1"/>
    <property type="molecule type" value="Genomic_DNA"/>
</dbReference>